<gene>
    <name evidence="1" type="ORF">B739_2135</name>
</gene>
<protein>
    <submittedName>
        <fullName evidence="1">Uncharacterized protein</fullName>
    </submittedName>
</protein>
<dbReference type="KEGG" id="rag:B739_2135"/>
<evidence type="ECO:0000313" key="2">
    <source>
        <dbReference type="Proteomes" id="UP000006276"/>
    </source>
</evidence>
<dbReference type="AlphaFoldDB" id="J9RBG3"/>
<reference evidence="1 2" key="1">
    <citation type="submission" date="2012-09" db="EMBL/GenBank/DDBJ databases">
        <title>Riemerella anatipestifer vaccine strains.</title>
        <authorList>
            <person name="Chun C.A."/>
            <person name="Shu W.M."/>
            <person name="Kang Z.D."/>
            <person name="Jia W.X."/>
        </authorList>
    </citation>
    <scope>NUCLEOTIDE SEQUENCE [LARGE SCALE GENOMIC DNA]</scope>
    <source>
        <strain evidence="1 2">RA-CH-1</strain>
    </source>
</reference>
<organism evidence="1 2">
    <name type="scientific">Riemerella anatipestifer RA-CH-1</name>
    <dbReference type="NCBI Taxonomy" id="1228997"/>
    <lineage>
        <taxon>Bacteria</taxon>
        <taxon>Pseudomonadati</taxon>
        <taxon>Bacteroidota</taxon>
        <taxon>Flavobacteriia</taxon>
        <taxon>Flavobacteriales</taxon>
        <taxon>Weeksellaceae</taxon>
        <taxon>Riemerella</taxon>
    </lineage>
</organism>
<sequence length="102" mass="11845">MVGDILLQYIAKTNFRQYFDNTLIKISNQVIKKIRLERDGILKNKINSLNDSLYLKQINRVLNEPLGKITTAHCAKNITKLEKNKNRFNGNLFLSTSRITYS</sequence>
<accession>J9RBG3</accession>
<dbReference type="HOGENOM" id="CLU_2275346_0_0_10"/>
<dbReference type="EMBL" id="CP003787">
    <property type="protein sequence ID" value="AFR36717.1"/>
    <property type="molecule type" value="Genomic_DNA"/>
</dbReference>
<name>J9RBG3_RIEAN</name>
<dbReference type="Proteomes" id="UP000006276">
    <property type="component" value="Chromosome"/>
</dbReference>
<proteinExistence type="predicted"/>
<evidence type="ECO:0000313" key="1">
    <source>
        <dbReference type="EMBL" id="AFR36717.1"/>
    </source>
</evidence>
<keyword evidence="2" id="KW-1185">Reference proteome</keyword>